<dbReference type="AlphaFoldDB" id="A0AAU9WN92"/>
<reference evidence="1 2" key="1">
    <citation type="submission" date="2022-05" db="EMBL/GenBank/DDBJ databases">
        <authorList>
            <consortium name="Genoscope - CEA"/>
            <person name="William W."/>
        </authorList>
    </citation>
    <scope>NUCLEOTIDE SEQUENCE [LARGE SCALE GENOMIC DNA]</scope>
</reference>
<dbReference type="Proteomes" id="UP001159428">
    <property type="component" value="Unassembled WGS sequence"/>
</dbReference>
<dbReference type="EMBL" id="CALNXJ010000017">
    <property type="protein sequence ID" value="CAH3120051.1"/>
    <property type="molecule type" value="Genomic_DNA"/>
</dbReference>
<protein>
    <submittedName>
        <fullName evidence="1">Uncharacterized protein</fullName>
    </submittedName>
</protein>
<name>A0AAU9WN92_9CNID</name>
<evidence type="ECO:0000313" key="2">
    <source>
        <dbReference type="Proteomes" id="UP001159428"/>
    </source>
</evidence>
<sequence>MAHMSLGKYLDQELLSFRHPHIASRHPHIASPRLQLPDAQLQCERWFEPPYDEMVAYHLRALWAVANGDYVEA</sequence>
<proteinExistence type="predicted"/>
<keyword evidence="2" id="KW-1185">Reference proteome</keyword>
<comment type="caution">
    <text evidence="1">The sequence shown here is derived from an EMBL/GenBank/DDBJ whole genome shotgun (WGS) entry which is preliminary data.</text>
</comment>
<accession>A0AAU9WN92</accession>
<organism evidence="1 2">
    <name type="scientific">Pocillopora meandrina</name>
    <dbReference type="NCBI Taxonomy" id="46732"/>
    <lineage>
        <taxon>Eukaryota</taxon>
        <taxon>Metazoa</taxon>
        <taxon>Cnidaria</taxon>
        <taxon>Anthozoa</taxon>
        <taxon>Hexacorallia</taxon>
        <taxon>Scleractinia</taxon>
        <taxon>Astrocoeniina</taxon>
        <taxon>Pocilloporidae</taxon>
        <taxon>Pocillopora</taxon>
    </lineage>
</organism>
<gene>
    <name evidence="1" type="ORF">PMEA_00008067</name>
</gene>
<evidence type="ECO:0000313" key="1">
    <source>
        <dbReference type="EMBL" id="CAH3120051.1"/>
    </source>
</evidence>